<keyword evidence="1" id="KW-0614">Plasmid</keyword>
<evidence type="ECO:0000313" key="1">
    <source>
        <dbReference type="EMBL" id="AAQ93580.1"/>
    </source>
</evidence>
<gene>
    <name evidence="1" type="ORF">pSCL2.7.207.12</name>
</gene>
<geneLocation type="plasmid" evidence="1">
    <name>pSCL2</name>
</geneLocation>
<name>Q6TMP3_STRCL</name>
<proteinExistence type="predicted"/>
<accession>B5GQV5</accession>
<dbReference type="RefSeq" id="WP_003954170.1">
    <property type="nucleotide sequence ID" value="NZ_CM001017.1"/>
</dbReference>
<accession>Q6TMP3</accession>
<dbReference type="EMBL" id="AH013299">
    <property type="protein sequence ID" value="AAQ93580.1"/>
    <property type="molecule type" value="Genomic_DNA"/>
</dbReference>
<sequence>MSASNPAHHEDPDRDRRTDHAFRRAAIETAQEILEFCYSPTGEAGESKDLIAQRLKDIVARNPHLSPAPPTVGNLYPDFIAVLGDPGTGRRARSRTR</sequence>
<protein>
    <submittedName>
        <fullName evidence="1">Uncharacterized protein</fullName>
    </submittedName>
</protein>
<dbReference type="AlphaFoldDB" id="Q6TMP3"/>
<reference evidence="1" key="1">
    <citation type="journal article" date="2006" name="Can. J. Microbiol.">
        <title>Prediction and functional analysis of the replication origin of the linear plasmid pSCL2 in Streptomyces clavuligerus.</title>
        <authorList>
            <person name="Wu W."/>
            <person name="Leblanc S.K."/>
            <person name="Piktel J."/>
            <person name="Jensen S.E."/>
            <person name="Roy K.L."/>
        </authorList>
    </citation>
    <scope>NUCLEOTIDE SEQUENCE</scope>
    <source>
        <plasmid evidence="1">pSCL2</plasmid>
    </source>
</reference>
<organism evidence="1">
    <name type="scientific">Streptomyces clavuligerus</name>
    <dbReference type="NCBI Taxonomy" id="1901"/>
    <lineage>
        <taxon>Bacteria</taxon>
        <taxon>Bacillati</taxon>
        <taxon>Actinomycetota</taxon>
        <taxon>Actinomycetes</taxon>
        <taxon>Kitasatosporales</taxon>
        <taxon>Streptomycetaceae</taxon>
        <taxon>Streptomyces</taxon>
    </lineage>
</organism>